<gene>
    <name evidence="4" type="primary">NOTUM</name>
    <name evidence="4" type="ORF">AWC38_SpisGene1252</name>
</gene>
<accession>A0A2B4SWX5</accession>
<sequence length="758" mass="85667">MDKLVVIRSTSPRLLGSIFATIADGIGQLDINKCSPGDFDNHCSLMAIRAANHDNSQFFSFQSVKPCEVEDRLKKLKLGKAMGWDLIPPRALISGASKLAVPLANLFNIYIEQGHWPTDWKKGEWTPVHKKDDQLQKENYRPVTVQIVINKIFEQLLSSQITGNYNNRLCDHLTAYRKRNSCETALLYLTESWRHSLDNGECVGVLSTDMSKAFDCLFPPLMLAKLRAYSFDDVSLKLMASYFENRQARVELGNSTSVWRKVVRGCPEGFSLGPLMWYLYQNVLSYVMKLNISMYADDHQFFEASKDVQLIQTRLQEIAVAATSWYKENCLQGNFTKYGSMLISKQKDANINIDIDDGSEAVFYLSCNSDSRHWVIQLQEGGSCGTYDSCLHRSRGPLGSSRNYSDHLTGTFVASDDPQQNPMFSSWNKVFVPYCSGDVFVGRRGKDQNDYGMYMCGHFIVKAIFLQLIEDYRINKAGTKILFGGASSGGLGMLANIDYIEGLVKPAEIRGYNDGGWFTLYPNFGETANAGPPFFFQVLSYMFHKLWDGFVDETCRANMPKAEACLYGELVFKYLSAPVYVFVAQWDSYQLQELVHSKFPTMRLPPELPSEAEYLGKFGKNTHRSLRRVINSQKDGVFSPACFIHSFSGDDLTSTKETLACEIDGKTPYEAFSEWFISNGTRGTYVEEPLNKPECNPSCCSKLCIKCRKPRPSVVYDEPTPQTISGNGASRWQKSTVTIWICVFLIYSFVFWGDVVLL</sequence>
<dbReference type="PANTHER" id="PTHR21562">
    <property type="entry name" value="NOTUM-RELATED"/>
    <property type="match status" value="1"/>
</dbReference>
<dbReference type="AlphaFoldDB" id="A0A2B4SWX5"/>
<dbReference type="EMBL" id="LSMT01000008">
    <property type="protein sequence ID" value="PFX33836.1"/>
    <property type="molecule type" value="Genomic_DNA"/>
</dbReference>
<dbReference type="Pfam" id="PF03283">
    <property type="entry name" value="PAE"/>
    <property type="match status" value="1"/>
</dbReference>
<proteinExistence type="inferred from homology"/>
<dbReference type="OrthoDB" id="2015280at2759"/>
<dbReference type="Proteomes" id="UP000225706">
    <property type="component" value="Unassembled WGS sequence"/>
</dbReference>
<evidence type="ECO:0000313" key="5">
    <source>
        <dbReference type="Proteomes" id="UP000225706"/>
    </source>
</evidence>
<dbReference type="SUPFAM" id="SSF56672">
    <property type="entry name" value="DNA/RNA polymerases"/>
    <property type="match status" value="1"/>
</dbReference>
<keyword evidence="2" id="KW-0472">Membrane</keyword>
<name>A0A2B4SWX5_STYPI</name>
<dbReference type="STRING" id="50429.A0A2B4SWX5"/>
<evidence type="ECO:0000256" key="2">
    <source>
        <dbReference type="SAM" id="Phobius"/>
    </source>
</evidence>
<dbReference type="GO" id="GO:0016787">
    <property type="term" value="F:hydrolase activity"/>
    <property type="evidence" value="ECO:0007669"/>
    <property type="project" value="InterPro"/>
</dbReference>
<protein>
    <submittedName>
        <fullName evidence="4">Protein notum-like</fullName>
    </submittedName>
</protein>
<dbReference type="InterPro" id="IPR004963">
    <property type="entry name" value="PAE/NOTUM"/>
</dbReference>
<feature type="domain" description="Reverse transcriptase" evidence="3">
    <location>
        <begin position="129"/>
        <end position="342"/>
    </location>
</feature>
<evidence type="ECO:0000256" key="1">
    <source>
        <dbReference type="ARBA" id="ARBA00010213"/>
    </source>
</evidence>
<keyword evidence="2" id="KW-1133">Transmembrane helix</keyword>
<evidence type="ECO:0000259" key="3">
    <source>
        <dbReference type="Pfam" id="PF00078"/>
    </source>
</evidence>
<keyword evidence="5" id="KW-1185">Reference proteome</keyword>
<dbReference type="PANTHER" id="PTHR21562:SF122">
    <property type="entry name" value="PALMITOLEOYL-PROTEIN CARBOXYLESTERASE NOTUM"/>
    <property type="match status" value="1"/>
</dbReference>
<dbReference type="Pfam" id="PF00078">
    <property type="entry name" value="RVT_1"/>
    <property type="match status" value="1"/>
</dbReference>
<comment type="caution">
    <text evidence="4">The sequence shown here is derived from an EMBL/GenBank/DDBJ whole genome shotgun (WGS) entry which is preliminary data.</text>
</comment>
<organism evidence="4 5">
    <name type="scientific">Stylophora pistillata</name>
    <name type="common">Smooth cauliflower coral</name>
    <dbReference type="NCBI Taxonomy" id="50429"/>
    <lineage>
        <taxon>Eukaryota</taxon>
        <taxon>Metazoa</taxon>
        <taxon>Cnidaria</taxon>
        <taxon>Anthozoa</taxon>
        <taxon>Hexacorallia</taxon>
        <taxon>Scleractinia</taxon>
        <taxon>Astrocoeniina</taxon>
        <taxon>Pocilloporidae</taxon>
        <taxon>Stylophora</taxon>
    </lineage>
</organism>
<comment type="similarity">
    <text evidence="1">Belongs to the pectinacetylesterase family. Notum subfamily.</text>
</comment>
<dbReference type="InterPro" id="IPR000477">
    <property type="entry name" value="RT_dom"/>
</dbReference>
<dbReference type="InterPro" id="IPR043502">
    <property type="entry name" value="DNA/RNA_pol_sf"/>
</dbReference>
<keyword evidence="2" id="KW-0812">Transmembrane</keyword>
<evidence type="ECO:0000313" key="4">
    <source>
        <dbReference type="EMBL" id="PFX33836.1"/>
    </source>
</evidence>
<reference evidence="5" key="1">
    <citation type="journal article" date="2017" name="bioRxiv">
        <title>Comparative analysis of the genomes of Stylophora pistillata and Acropora digitifera provides evidence for extensive differences between species of corals.</title>
        <authorList>
            <person name="Voolstra C.R."/>
            <person name="Li Y."/>
            <person name="Liew Y.J."/>
            <person name="Baumgarten S."/>
            <person name="Zoccola D."/>
            <person name="Flot J.-F."/>
            <person name="Tambutte S."/>
            <person name="Allemand D."/>
            <person name="Aranda M."/>
        </authorList>
    </citation>
    <scope>NUCLEOTIDE SEQUENCE [LARGE SCALE GENOMIC DNA]</scope>
</reference>
<feature type="transmembrane region" description="Helical" evidence="2">
    <location>
        <begin position="737"/>
        <end position="757"/>
    </location>
</feature>